<accession>A0ABW3F0H9</accession>
<evidence type="ECO:0000256" key="1">
    <source>
        <dbReference type="SAM" id="MobiDB-lite"/>
    </source>
</evidence>
<feature type="non-terminal residue" evidence="2">
    <location>
        <position position="247"/>
    </location>
</feature>
<keyword evidence="3" id="KW-1185">Reference proteome</keyword>
<dbReference type="Proteomes" id="UP001596972">
    <property type="component" value="Unassembled WGS sequence"/>
</dbReference>
<reference evidence="3" key="1">
    <citation type="journal article" date="2019" name="Int. J. Syst. Evol. Microbiol.">
        <title>The Global Catalogue of Microorganisms (GCM) 10K type strain sequencing project: providing services to taxonomists for standard genome sequencing and annotation.</title>
        <authorList>
            <consortium name="The Broad Institute Genomics Platform"/>
            <consortium name="The Broad Institute Genome Sequencing Center for Infectious Disease"/>
            <person name="Wu L."/>
            <person name="Ma J."/>
        </authorList>
    </citation>
    <scope>NUCLEOTIDE SEQUENCE [LARGE SCALE GENOMIC DNA]</scope>
    <source>
        <strain evidence="3">JCM 31202</strain>
    </source>
</reference>
<protein>
    <submittedName>
        <fullName evidence="2">Uncharacterized protein</fullName>
    </submittedName>
</protein>
<dbReference type="RefSeq" id="WP_378307760.1">
    <property type="nucleotide sequence ID" value="NZ_JBHTJA010000257.1"/>
</dbReference>
<feature type="region of interest" description="Disordered" evidence="1">
    <location>
        <begin position="120"/>
        <end position="147"/>
    </location>
</feature>
<name>A0ABW3F0H9_9ACTN</name>
<sequence length="247" mass="25037">AAWRVGRLRAELPALAAGTAARVDADLAAVPPLPDLTDAELAAALHWTRATLTALHGLEALAGTIAGGGGPGGATAAAHGLAALSRGRARGHDDARIIATAPDVLTLTPPAICPARPLPPTAPSARPEAVRNPGVRPDGSGARAEGGGLPAREELRLRIRWVQELGARVAWTAGVRLAEGGALARAELVRALRLEELVAALYGGALPADLERRPAPPRTAPLPAAFRLAGERIVAEAAPPGDGARPA</sequence>
<feature type="non-terminal residue" evidence="2">
    <location>
        <position position="1"/>
    </location>
</feature>
<evidence type="ECO:0000313" key="3">
    <source>
        <dbReference type="Proteomes" id="UP001596972"/>
    </source>
</evidence>
<organism evidence="2 3">
    <name type="scientific">Actinomadura sediminis</name>
    <dbReference type="NCBI Taxonomy" id="1038904"/>
    <lineage>
        <taxon>Bacteria</taxon>
        <taxon>Bacillati</taxon>
        <taxon>Actinomycetota</taxon>
        <taxon>Actinomycetes</taxon>
        <taxon>Streptosporangiales</taxon>
        <taxon>Thermomonosporaceae</taxon>
        <taxon>Actinomadura</taxon>
    </lineage>
</organism>
<comment type="caution">
    <text evidence="2">The sequence shown here is derived from an EMBL/GenBank/DDBJ whole genome shotgun (WGS) entry which is preliminary data.</text>
</comment>
<evidence type="ECO:0000313" key="2">
    <source>
        <dbReference type="EMBL" id="MFD0906173.1"/>
    </source>
</evidence>
<dbReference type="EMBL" id="JBHTJA010000257">
    <property type="protein sequence ID" value="MFD0906173.1"/>
    <property type="molecule type" value="Genomic_DNA"/>
</dbReference>
<proteinExistence type="predicted"/>
<gene>
    <name evidence="2" type="ORF">ACFQ11_37775</name>
</gene>